<proteinExistence type="predicted"/>
<gene>
    <name evidence="1" type="ORF">CSOJ01_09926</name>
</gene>
<dbReference type="EMBL" id="WIGN01000198">
    <property type="protein sequence ID" value="KAF6804832.1"/>
    <property type="molecule type" value="Genomic_DNA"/>
</dbReference>
<sequence>MTEGPIILRCTLVPRVLGRTFDEAVDYESKKILSRDDVRKREACDVGAPTCGLGDASFPRRFDADCEIMLHAPTRYYRPVGNIDLYWPYWSIPSCEESYAQVHRQVGQRPLTR</sequence>
<evidence type="ECO:0000313" key="1">
    <source>
        <dbReference type="EMBL" id="KAF6804832.1"/>
    </source>
</evidence>
<reference evidence="1 2" key="1">
    <citation type="journal article" date="2020" name="Phytopathology">
        <title>Genome Sequence Resources of Colletotrichum truncatum, C. plurivorum, C. musicola, and C. sojae: Four Species Pathogenic to Soybean (Glycine max).</title>
        <authorList>
            <person name="Rogerio F."/>
            <person name="Boufleur T.R."/>
            <person name="Ciampi-Guillardi M."/>
            <person name="Sukno S.A."/>
            <person name="Thon M.R."/>
            <person name="Massola Junior N.S."/>
            <person name="Baroncelli R."/>
        </authorList>
    </citation>
    <scope>NUCLEOTIDE SEQUENCE [LARGE SCALE GENOMIC DNA]</scope>
    <source>
        <strain evidence="1 2">LFN0009</strain>
    </source>
</reference>
<keyword evidence="2" id="KW-1185">Reference proteome</keyword>
<comment type="caution">
    <text evidence="1">The sequence shown here is derived from an EMBL/GenBank/DDBJ whole genome shotgun (WGS) entry which is preliminary data.</text>
</comment>
<name>A0A8H6J1T6_9PEZI</name>
<dbReference type="AlphaFoldDB" id="A0A8H6J1T6"/>
<protein>
    <submittedName>
        <fullName evidence="1">Uncharacterized protein</fullName>
    </submittedName>
</protein>
<dbReference type="Proteomes" id="UP000652219">
    <property type="component" value="Unassembled WGS sequence"/>
</dbReference>
<evidence type="ECO:0000313" key="2">
    <source>
        <dbReference type="Proteomes" id="UP000652219"/>
    </source>
</evidence>
<organism evidence="1 2">
    <name type="scientific">Colletotrichum sojae</name>
    <dbReference type="NCBI Taxonomy" id="2175907"/>
    <lineage>
        <taxon>Eukaryota</taxon>
        <taxon>Fungi</taxon>
        <taxon>Dikarya</taxon>
        <taxon>Ascomycota</taxon>
        <taxon>Pezizomycotina</taxon>
        <taxon>Sordariomycetes</taxon>
        <taxon>Hypocreomycetidae</taxon>
        <taxon>Glomerellales</taxon>
        <taxon>Glomerellaceae</taxon>
        <taxon>Colletotrichum</taxon>
        <taxon>Colletotrichum orchidearum species complex</taxon>
    </lineage>
</organism>
<accession>A0A8H6J1T6</accession>